<keyword evidence="4" id="KW-1185">Reference proteome</keyword>
<reference evidence="3 4" key="1">
    <citation type="journal article" date="2025" name="Microbiol. Resour. Announc.">
        <title>Draft genome sequences for Neonectria magnoliae and Neonectria punicea, canker pathogens of Liriodendron tulipifera and Acer saccharum in West Virginia.</title>
        <authorList>
            <person name="Petronek H.M."/>
            <person name="Kasson M.T."/>
            <person name="Metheny A.M."/>
            <person name="Stauder C.M."/>
            <person name="Lovett B."/>
            <person name="Lynch S.C."/>
            <person name="Garnas J.R."/>
            <person name="Kasson L.R."/>
            <person name="Stajich J.E."/>
        </authorList>
    </citation>
    <scope>NUCLEOTIDE SEQUENCE [LARGE SCALE GENOMIC DNA]</scope>
    <source>
        <strain evidence="3 4">NRRL 64653</strain>
    </source>
</reference>
<keyword evidence="2" id="KW-0560">Oxidoreductase</keyword>
<dbReference type="Proteomes" id="UP001498476">
    <property type="component" value="Unassembled WGS sequence"/>
</dbReference>
<dbReference type="Gene3D" id="3.50.50.60">
    <property type="entry name" value="FAD/NAD(P)-binding domain"/>
    <property type="match status" value="2"/>
</dbReference>
<comment type="similarity">
    <text evidence="1">Belongs to the FAD-binding monooxygenase family.</text>
</comment>
<evidence type="ECO:0008006" key="5">
    <source>
        <dbReference type="Google" id="ProtNLM"/>
    </source>
</evidence>
<dbReference type="PANTHER" id="PTHR42877:SF11">
    <property type="entry name" value="MONOOXYGENASE, PUTATIVE (AFU_ORTHOLOGUE AFUA_6G13790)-RELATED"/>
    <property type="match status" value="1"/>
</dbReference>
<comment type="caution">
    <text evidence="3">The sequence shown here is derived from an EMBL/GenBank/DDBJ whole genome shotgun (WGS) entry which is preliminary data.</text>
</comment>
<evidence type="ECO:0000313" key="4">
    <source>
        <dbReference type="Proteomes" id="UP001498476"/>
    </source>
</evidence>
<accession>A0ABR1H6T4</accession>
<dbReference type="InterPro" id="IPR036188">
    <property type="entry name" value="FAD/NAD-bd_sf"/>
</dbReference>
<dbReference type="EMBL" id="JAZAVJ010000066">
    <property type="protein sequence ID" value="KAK7416597.1"/>
    <property type="molecule type" value="Genomic_DNA"/>
</dbReference>
<sequence length="600" mass="67450">MSSPWFATRMKPSVSYSRLIYFLELQEAFVLHLLRGVLISQIVKPYKLNMAAVNGVANAVHDYTAPPPPKPSPVSPTTSSLLPQNKSDIVASNYVHEPKPARVIFIGAGLSGVAFAYKARQIEKLSYTIYDKNPDVGGVWYEHRYPGISCDVPAHGYSYTFRANPDWSRFYASGDEIRRWLKTQAEDYGLYEHAKFNHNIIGAEWNEEKGVWRVQVQDLQTGTTLIDEAEVLLNGGGSLNNWKWPDIHAVIGSGASGIQIVPAIQPIVSKLVSFNRSPTWIAPDFAYQLAKDGRNTLYSEEQRRTWRENPDQLRQYRRDIEHAMNARFPSFYKNSEAQKQGKAFVAEAMRQKLKSRPDLIEKLIPKCELGCRRVTPGHGYLEALTEPNATVVTSGIQKVVSNGIIDNDGVLHEIDVIITATGYETSFVPRFPIIGLNGVNLQDKWRKEGAAAYLSLAVPGFPNFFFILGPNSPISNGSLVGAMEHQLEYALQFARRIQTRNVKSFDVSEEASREFNDWKNDIMQGLTFSGACTSWYKTGTTDGPVIGPWPGSVNHFMEIIKEPRYEDYVFKANGKNRFTYFGDGRAPVEAKGEPLGWYMQ</sequence>
<gene>
    <name evidence="3" type="ORF">QQX98_005068</name>
</gene>
<evidence type="ECO:0000256" key="1">
    <source>
        <dbReference type="ARBA" id="ARBA00010139"/>
    </source>
</evidence>
<dbReference type="InterPro" id="IPR000960">
    <property type="entry name" value="Flavin_mOase"/>
</dbReference>
<name>A0ABR1H6T4_9HYPO</name>
<organism evidence="3 4">
    <name type="scientific">Neonectria punicea</name>
    <dbReference type="NCBI Taxonomy" id="979145"/>
    <lineage>
        <taxon>Eukaryota</taxon>
        <taxon>Fungi</taxon>
        <taxon>Dikarya</taxon>
        <taxon>Ascomycota</taxon>
        <taxon>Pezizomycotina</taxon>
        <taxon>Sordariomycetes</taxon>
        <taxon>Hypocreomycetidae</taxon>
        <taxon>Hypocreales</taxon>
        <taxon>Nectriaceae</taxon>
        <taxon>Neonectria</taxon>
    </lineage>
</organism>
<evidence type="ECO:0000256" key="2">
    <source>
        <dbReference type="ARBA" id="ARBA00023002"/>
    </source>
</evidence>
<proteinExistence type="inferred from homology"/>
<dbReference type="PRINTS" id="PR00370">
    <property type="entry name" value="FMOXYGENASE"/>
</dbReference>
<dbReference type="Pfam" id="PF13450">
    <property type="entry name" value="NAD_binding_8"/>
    <property type="match status" value="1"/>
</dbReference>
<evidence type="ECO:0000313" key="3">
    <source>
        <dbReference type="EMBL" id="KAK7416597.1"/>
    </source>
</evidence>
<dbReference type="InterPro" id="IPR051209">
    <property type="entry name" value="FAD-bind_Monooxygenase_sf"/>
</dbReference>
<protein>
    <recommendedName>
        <fullName evidence="5">FAD/NAD(P)-binding domain-containing protein</fullName>
    </recommendedName>
</protein>
<dbReference type="PANTHER" id="PTHR42877">
    <property type="entry name" value="L-ORNITHINE N(5)-MONOOXYGENASE-RELATED"/>
    <property type="match status" value="1"/>
</dbReference>
<dbReference type="SUPFAM" id="SSF51905">
    <property type="entry name" value="FAD/NAD(P)-binding domain"/>
    <property type="match status" value="1"/>
</dbReference>